<dbReference type="AlphaFoldDB" id="A0A2J6PEW4"/>
<dbReference type="Proteomes" id="UP000235672">
    <property type="component" value="Unassembled WGS sequence"/>
</dbReference>
<proteinExistence type="predicted"/>
<evidence type="ECO:0000313" key="2">
    <source>
        <dbReference type="Proteomes" id="UP000235672"/>
    </source>
</evidence>
<accession>A0A2J6PEW4</accession>
<evidence type="ECO:0000313" key="1">
    <source>
        <dbReference type="EMBL" id="PMD12567.1"/>
    </source>
</evidence>
<gene>
    <name evidence="1" type="ORF">NA56DRAFT_712970</name>
</gene>
<protein>
    <recommendedName>
        <fullName evidence="3">Zn(2)-C6 fungal-type domain-containing protein</fullName>
    </recommendedName>
</protein>
<keyword evidence="2" id="KW-1185">Reference proteome</keyword>
<dbReference type="EMBL" id="KZ613547">
    <property type="protein sequence ID" value="PMD12567.1"/>
    <property type="molecule type" value="Genomic_DNA"/>
</dbReference>
<reference evidence="1 2" key="1">
    <citation type="submission" date="2016-05" db="EMBL/GenBank/DDBJ databases">
        <title>A degradative enzymes factory behind the ericoid mycorrhizal symbiosis.</title>
        <authorList>
            <consortium name="DOE Joint Genome Institute"/>
            <person name="Martino E."/>
            <person name="Morin E."/>
            <person name="Grelet G."/>
            <person name="Kuo A."/>
            <person name="Kohler A."/>
            <person name="Daghino S."/>
            <person name="Barry K."/>
            <person name="Choi C."/>
            <person name="Cichocki N."/>
            <person name="Clum A."/>
            <person name="Copeland A."/>
            <person name="Hainaut M."/>
            <person name="Haridas S."/>
            <person name="Labutti K."/>
            <person name="Lindquist E."/>
            <person name="Lipzen A."/>
            <person name="Khouja H.-R."/>
            <person name="Murat C."/>
            <person name="Ohm R."/>
            <person name="Olson A."/>
            <person name="Spatafora J."/>
            <person name="Veneault-Fourrey C."/>
            <person name="Henrissat B."/>
            <person name="Grigoriev I."/>
            <person name="Martin F."/>
            <person name="Perotto S."/>
        </authorList>
    </citation>
    <scope>NUCLEOTIDE SEQUENCE [LARGE SCALE GENOMIC DNA]</scope>
    <source>
        <strain evidence="1 2">UAMH 7357</strain>
    </source>
</reference>
<organism evidence="1 2">
    <name type="scientific">Hyaloscypha hepaticicola</name>
    <dbReference type="NCBI Taxonomy" id="2082293"/>
    <lineage>
        <taxon>Eukaryota</taxon>
        <taxon>Fungi</taxon>
        <taxon>Dikarya</taxon>
        <taxon>Ascomycota</taxon>
        <taxon>Pezizomycotina</taxon>
        <taxon>Leotiomycetes</taxon>
        <taxon>Helotiales</taxon>
        <taxon>Hyaloscyphaceae</taxon>
        <taxon>Hyaloscypha</taxon>
    </lineage>
</organism>
<name>A0A2J6PEW4_9HELO</name>
<dbReference type="OrthoDB" id="10647188at2759"/>
<evidence type="ECO:0008006" key="3">
    <source>
        <dbReference type="Google" id="ProtNLM"/>
    </source>
</evidence>
<sequence length="82" mass="9383">MAINDLLGRSPHLKPYIWYRLSLERKANGNFEFPISLIFYEDSCEICLDHGKTCTVDRGESTHKCAACTRFGGRCIMYLHAP</sequence>